<reference evidence="1" key="1">
    <citation type="submission" date="2023-08" db="EMBL/GenBank/DDBJ databases">
        <title>Pelteobagrus vachellii genome.</title>
        <authorList>
            <person name="Liu H."/>
        </authorList>
    </citation>
    <scope>NUCLEOTIDE SEQUENCE</scope>
    <source>
        <strain evidence="1">PRFRI_2022a</strain>
        <tissue evidence="1">Muscle</tissue>
    </source>
</reference>
<dbReference type="AlphaFoldDB" id="A0AA88T0G1"/>
<keyword evidence="2" id="KW-1185">Reference proteome</keyword>
<evidence type="ECO:0000313" key="2">
    <source>
        <dbReference type="Proteomes" id="UP001187315"/>
    </source>
</evidence>
<evidence type="ECO:0000313" key="1">
    <source>
        <dbReference type="EMBL" id="KAK2849843.1"/>
    </source>
</evidence>
<organism evidence="1 2">
    <name type="scientific">Tachysurus vachellii</name>
    <name type="common">Darkbarbel catfish</name>
    <name type="synonym">Pelteobagrus vachellii</name>
    <dbReference type="NCBI Taxonomy" id="175792"/>
    <lineage>
        <taxon>Eukaryota</taxon>
        <taxon>Metazoa</taxon>
        <taxon>Chordata</taxon>
        <taxon>Craniata</taxon>
        <taxon>Vertebrata</taxon>
        <taxon>Euteleostomi</taxon>
        <taxon>Actinopterygii</taxon>
        <taxon>Neopterygii</taxon>
        <taxon>Teleostei</taxon>
        <taxon>Ostariophysi</taxon>
        <taxon>Siluriformes</taxon>
        <taxon>Bagridae</taxon>
        <taxon>Tachysurus</taxon>
    </lineage>
</organism>
<protein>
    <submittedName>
        <fullName evidence="1">Uncharacterized protein</fullName>
    </submittedName>
</protein>
<sequence length="113" mass="12785">MTMSTVKTMRTLVAMKRRVCLKAPALASSSETQVHILFESRHLCGQSRREAWTHPALDRDRLKLRRFSTLVCLDFFFLEMSSVCFAFCAEKALGGGGAMEPEAAKMKHMERAE</sequence>
<comment type="caution">
    <text evidence="1">The sequence shown here is derived from an EMBL/GenBank/DDBJ whole genome shotgun (WGS) entry which is preliminary data.</text>
</comment>
<name>A0AA88T0G1_TACVA</name>
<dbReference type="Proteomes" id="UP001187315">
    <property type="component" value="Unassembled WGS sequence"/>
</dbReference>
<accession>A0AA88T0G1</accession>
<proteinExistence type="predicted"/>
<dbReference type="EMBL" id="JAVHJS010000008">
    <property type="protein sequence ID" value="KAK2849843.1"/>
    <property type="molecule type" value="Genomic_DNA"/>
</dbReference>
<gene>
    <name evidence="1" type="ORF">Q7C36_008626</name>
</gene>